<dbReference type="EMBL" id="CP023699">
    <property type="protein sequence ID" value="QEU95902.1"/>
    <property type="molecule type" value="Genomic_DNA"/>
</dbReference>
<evidence type="ECO:0000313" key="3">
    <source>
        <dbReference type="Proteomes" id="UP000325529"/>
    </source>
</evidence>
<dbReference type="AlphaFoldDB" id="A0A5J6GNC8"/>
<gene>
    <name evidence="2" type="ORF">CP970_37690</name>
</gene>
<reference evidence="2 3" key="1">
    <citation type="submission" date="2017-09" db="EMBL/GenBank/DDBJ databases">
        <authorList>
            <person name="Lee N."/>
            <person name="Cho B.-K."/>
        </authorList>
    </citation>
    <scope>NUCLEOTIDE SEQUENCE [LARGE SCALE GENOMIC DNA]</scope>
    <source>
        <strain evidence="2 3">ATCC 12853</strain>
    </source>
</reference>
<dbReference type="Pfam" id="PF01636">
    <property type="entry name" value="APH"/>
    <property type="match status" value="1"/>
</dbReference>
<evidence type="ECO:0000313" key="2">
    <source>
        <dbReference type="EMBL" id="QEU95902.1"/>
    </source>
</evidence>
<dbReference type="InterPro" id="IPR011009">
    <property type="entry name" value="Kinase-like_dom_sf"/>
</dbReference>
<feature type="domain" description="Aminoglycoside phosphotransferase" evidence="1">
    <location>
        <begin position="43"/>
        <end position="242"/>
    </location>
</feature>
<dbReference type="OrthoDB" id="3723194at2"/>
<accession>A0A5J6GNC8</accession>
<dbReference type="GO" id="GO:0016740">
    <property type="term" value="F:transferase activity"/>
    <property type="evidence" value="ECO:0007669"/>
    <property type="project" value="UniProtKB-KW"/>
</dbReference>
<evidence type="ECO:0000259" key="1">
    <source>
        <dbReference type="Pfam" id="PF01636"/>
    </source>
</evidence>
<keyword evidence="2" id="KW-0808">Transferase</keyword>
<protein>
    <submittedName>
        <fullName evidence="2">Aminoglycoside phosphotransferase family protein</fullName>
    </submittedName>
</protein>
<organism evidence="2 3">
    <name type="scientific">Streptomyces kanamyceticus</name>
    <dbReference type="NCBI Taxonomy" id="1967"/>
    <lineage>
        <taxon>Bacteria</taxon>
        <taxon>Bacillati</taxon>
        <taxon>Actinomycetota</taxon>
        <taxon>Actinomycetes</taxon>
        <taxon>Kitasatosporales</taxon>
        <taxon>Streptomycetaceae</taxon>
        <taxon>Streptomyces</taxon>
    </lineage>
</organism>
<dbReference type="Gene3D" id="3.90.1200.10">
    <property type="match status" value="1"/>
</dbReference>
<proteinExistence type="predicted"/>
<sequence>MTTTSLATEDAARQACAKLDLPARGLTPVRAHATSVYALPAAQAIIRVSRADQHEHISRAVTLTRWLDEHDVPVTQPLDVPQPVTVHGFTVSFWHHYPQPVGAPAPHPEHLARILRRVHALPPPPCTLPVYEPLSSLRTTVRASTSLSPDDRSWLLDRAEELLATYADLNFPLGHGLIHGDAYPGNTLWDDKDSLARLGDWDEAAYGPRELDLANTFQGVRFGRTAAQLRAFSAAYGYGLAQWPGTATLVAIRDLHTLGSFVRRADRGDAEASAQLAYRLRTLRTEDAAASWDSH</sequence>
<dbReference type="KEGG" id="ska:CP970_37690"/>
<dbReference type="InterPro" id="IPR002575">
    <property type="entry name" value="Aminoglycoside_PTrfase"/>
</dbReference>
<keyword evidence="3" id="KW-1185">Reference proteome</keyword>
<dbReference type="RefSeq" id="WP_055550546.1">
    <property type="nucleotide sequence ID" value="NZ_CP023699.1"/>
</dbReference>
<dbReference type="Proteomes" id="UP000325529">
    <property type="component" value="Chromosome"/>
</dbReference>
<dbReference type="SUPFAM" id="SSF56112">
    <property type="entry name" value="Protein kinase-like (PK-like)"/>
    <property type="match status" value="1"/>
</dbReference>
<name>A0A5J6GNC8_STRKN</name>